<dbReference type="EMBL" id="REFW01000003">
    <property type="protein sequence ID" value="RMB58712.1"/>
    <property type="molecule type" value="Genomic_DNA"/>
</dbReference>
<feature type="region of interest" description="Disordered" evidence="1">
    <location>
        <begin position="108"/>
        <end position="138"/>
    </location>
</feature>
<keyword evidence="3" id="KW-1185">Reference proteome</keyword>
<organism evidence="2 3">
    <name type="scientific">Tessaracoccus antarcticus</name>
    <dbReference type="NCBI Taxonomy" id="2479848"/>
    <lineage>
        <taxon>Bacteria</taxon>
        <taxon>Bacillati</taxon>
        <taxon>Actinomycetota</taxon>
        <taxon>Actinomycetes</taxon>
        <taxon>Propionibacteriales</taxon>
        <taxon>Propionibacteriaceae</taxon>
        <taxon>Tessaracoccus</taxon>
    </lineage>
</organism>
<dbReference type="OrthoDB" id="4578167at2"/>
<feature type="compositionally biased region" description="Polar residues" evidence="1">
    <location>
        <begin position="1"/>
        <end position="14"/>
    </location>
</feature>
<feature type="compositionally biased region" description="Basic and acidic residues" evidence="1">
    <location>
        <begin position="22"/>
        <end position="33"/>
    </location>
</feature>
<evidence type="ECO:0000313" key="3">
    <source>
        <dbReference type="Proteomes" id="UP000275256"/>
    </source>
</evidence>
<dbReference type="AlphaFoldDB" id="A0A3M0G8G7"/>
<accession>A0A3M0G8G7</accession>
<feature type="region of interest" description="Disordered" evidence="1">
    <location>
        <begin position="1"/>
        <end position="46"/>
    </location>
</feature>
<name>A0A3M0G8G7_9ACTN</name>
<protein>
    <submittedName>
        <fullName evidence="2">Uncharacterized protein</fullName>
    </submittedName>
</protein>
<evidence type="ECO:0000256" key="1">
    <source>
        <dbReference type="SAM" id="MobiDB-lite"/>
    </source>
</evidence>
<proteinExistence type="predicted"/>
<comment type="caution">
    <text evidence="2">The sequence shown here is derived from an EMBL/GenBank/DDBJ whole genome shotgun (WGS) entry which is preliminary data.</text>
</comment>
<sequence>MNWLQRLSSKQPSAATEAEESVEQKHELPRADEQFEGMGSGARASAMRREGLALSPLDECDADEHDTEYVRGKHFLEWGDELKRLKREGRLDDALTLAMEIIEATERGQSTAARNASKRAAYLRGKPEDHQPRETPPGWTEHAAIILRKLGRFDEKVAVIDRWIAHAGPSHRWVGAKHAKLLERRGRAIELTGSGA</sequence>
<reference evidence="2 3" key="1">
    <citation type="submission" date="2018-10" db="EMBL/GenBank/DDBJ databases">
        <title>Tessaracoccus antarcticuss sp. nov., isolated from sediment.</title>
        <authorList>
            <person name="Zhou L.Y."/>
            <person name="Du Z.J."/>
        </authorList>
    </citation>
    <scope>NUCLEOTIDE SEQUENCE [LARGE SCALE GENOMIC DNA]</scope>
    <source>
        <strain evidence="2 3">JDX10</strain>
    </source>
</reference>
<gene>
    <name evidence="2" type="ORF">EAX62_11265</name>
</gene>
<dbReference type="RefSeq" id="WP_121901833.1">
    <property type="nucleotide sequence ID" value="NZ_REFW01000003.1"/>
</dbReference>
<dbReference type="Proteomes" id="UP000275256">
    <property type="component" value="Unassembled WGS sequence"/>
</dbReference>
<evidence type="ECO:0000313" key="2">
    <source>
        <dbReference type="EMBL" id="RMB58712.1"/>
    </source>
</evidence>